<comment type="similarity">
    <text evidence="2">Belongs to the NAD(P)-dependent epimerase/dehydratase family.</text>
</comment>
<sequence length="306" mass="33291">MTDQIFVLGAGGFIGRALCDSLASSGFRVLAATRQPTPFVRAGVENIVSPFSEWEHFAPWLGRCNAIVHAASLTTPSSSAAHPQLDGNLRSTLALIEALQEFPSKSLLYLSSGGALYEERLGLVEETTPLRPRSYHGAGKAAAEHFIQAWSTQYGGSATILRPSNVYGPGQHPRPGFGVVPAAFECIRSNSPLQIWGDGESVRDYLYVDDLVNLCCDVLRASPGAGRTELINASSGTGTSLLKMLSHVERATGQMIRKEFLPERSVDMKRVVPDNSLARRRFGWEPRVSLDDGLSAAWHWYRGVYG</sequence>
<evidence type="ECO:0000313" key="4">
    <source>
        <dbReference type="EMBL" id="NYZ62822.1"/>
    </source>
</evidence>
<dbReference type="Pfam" id="PF01370">
    <property type="entry name" value="Epimerase"/>
    <property type="match status" value="1"/>
</dbReference>
<dbReference type="Proteomes" id="UP000589896">
    <property type="component" value="Unassembled WGS sequence"/>
</dbReference>
<protein>
    <submittedName>
        <fullName evidence="4">NAD-dependent epimerase/dehydratase family protein</fullName>
    </submittedName>
</protein>
<evidence type="ECO:0000313" key="5">
    <source>
        <dbReference type="Proteomes" id="UP000589896"/>
    </source>
</evidence>
<name>A0A7Z0QS31_9GAMM</name>
<evidence type="ECO:0000259" key="3">
    <source>
        <dbReference type="Pfam" id="PF01370"/>
    </source>
</evidence>
<dbReference type="AlphaFoldDB" id="A0A7Z0QS31"/>
<dbReference type="Gene3D" id="3.40.50.720">
    <property type="entry name" value="NAD(P)-binding Rossmann-like Domain"/>
    <property type="match status" value="1"/>
</dbReference>
<feature type="domain" description="NAD-dependent epimerase/dehydratase" evidence="3">
    <location>
        <begin position="5"/>
        <end position="221"/>
    </location>
</feature>
<comment type="caution">
    <text evidence="4">The sequence shown here is derived from an EMBL/GenBank/DDBJ whole genome shotgun (WGS) entry which is preliminary data.</text>
</comment>
<dbReference type="PANTHER" id="PTHR43000">
    <property type="entry name" value="DTDP-D-GLUCOSE 4,6-DEHYDRATASE-RELATED"/>
    <property type="match status" value="1"/>
</dbReference>
<reference evidence="4 5" key="1">
    <citation type="submission" date="2020-07" db="EMBL/GenBank/DDBJ databases">
        <title>isolation of Luteimonas sp. SJ-16.</title>
        <authorList>
            <person name="Huang X.-X."/>
            <person name="Xu L."/>
            <person name="Sun J.-Q."/>
        </authorList>
    </citation>
    <scope>NUCLEOTIDE SEQUENCE [LARGE SCALE GENOMIC DNA]</scope>
    <source>
        <strain evidence="4 5">SJ-16</strain>
    </source>
</reference>
<comment type="pathway">
    <text evidence="1">Bacterial outer membrane biogenesis; LPS O-antigen biosynthesis.</text>
</comment>
<evidence type="ECO:0000256" key="2">
    <source>
        <dbReference type="ARBA" id="ARBA00007637"/>
    </source>
</evidence>
<dbReference type="SUPFAM" id="SSF51735">
    <property type="entry name" value="NAD(P)-binding Rossmann-fold domains"/>
    <property type="match status" value="1"/>
</dbReference>
<organism evidence="4 5">
    <name type="scientific">Luteimonas deserti</name>
    <dbReference type="NCBI Taxonomy" id="2752306"/>
    <lineage>
        <taxon>Bacteria</taxon>
        <taxon>Pseudomonadati</taxon>
        <taxon>Pseudomonadota</taxon>
        <taxon>Gammaproteobacteria</taxon>
        <taxon>Lysobacterales</taxon>
        <taxon>Lysobacteraceae</taxon>
        <taxon>Luteimonas</taxon>
    </lineage>
</organism>
<accession>A0A7Z0QS31</accession>
<dbReference type="InterPro" id="IPR001509">
    <property type="entry name" value="Epimerase_deHydtase"/>
</dbReference>
<dbReference type="EMBL" id="JACCJZ010000016">
    <property type="protein sequence ID" value="NYZ62822.1"/>
    <property type="molecule type" value="Genomic_DNA"/>
</dbReference>
<dbReference type="InterPro" id="IPR036291">
    <property type="entry name" value="NAD(P)-bd_dom_sf"/>
</dbReference>
<gene>
    <name evidence="4" type="ORF">H0E82_08600</name>
</gene>
<keyword evidence="5" id="KW-1185">Reference proteome</keyword>
<proteinExistence type="inferred from homology"/>
<dbReference type="RefSeq" id="WP_180545050.1">
    <property type="nucleotide sequence ID" value="NZ_JACCJZ010000016.1"/>
</dbReference>
<evidence type="ECO:0000256" key="1">
    <source>
        <dbReference type="ARBA" id="ARBA00005125"/>
    </source>
</evidence>